<accession>A0A0B7ATR1</accession>
<gene>
    <name evidence="2" type="primary">ORF136312</name>
</gene>
<organism evidence="2">
    <name type="scientific">Arion vulgaris</name>
    <dbReference type="NCBI Taxonomy" id="1028688"/>
    <lineage>
        <taxon>Eukaryota</taxon>
        <taxon>Metazoa</taxon>
        <taxon>Spiralia</taxon>
        <taxon>Lophotrochozoa</taxon>
        <taxon>Mollusca</taxon>
        <taxon>Gastropoda</taxon>
        <taxon>Heterobranchia</taxon>
        <taxon>Euthyneura</taxon>
        <taxon>Panpulmonata</taxon>
        <taxon>Eupulmonata</taxon>
        <taxon>Stylommatophora</taxon>
        <taxon>Helicina</taxon>
        <taxon>Arionoidea</taxon>
        <taxon>Arionidae</taxon>
        <taxon>Arion</taxon>
    </lineage>
</organism>
<protein>
    <submittedName>
        <fullName evidence="2">Uncharacterized protein</fullName>
    </submittedName>
</protein>
<reference evidence="2" key="1">
    <citation type="submission" date="2014-12" db="EMBL/GenBank/DDBJ databases">
        <title>Insight into the proteome of Arion vulgaris.</title>
        <authorList>
            <person name="Aradska J."/>
            <person name="Bulat T."/>
            <person name="Smidak R."/>
            <person name="Sarate P."/>
            <person name="Gangsoo J."/>
            <person name="Sialana F."/>
            <person name="Bilban M."/>
            <person name="Lubec G."/>
        </authorList>
    </citation>
    <scope>NUCLEOTIDE SEQUENCE</scope>
    <source>
        <tissue evidence="2">Skin</tissue>
    </source>
</reference>
<dbReference type="EMBL" id="HACG01036435">
    <property type="protein sequence ID" value="CEK83300.1"/>
    <property type="molecule type" value="Transcribed_RNA"/>
</dbReference>
<proteinExistence type="predicted"/>
<dbReference type="AlphaFoldDB" id="A0A0B7ATR1"/>
<feature type="region of interest" description="Disordered" evidence="1">
    <location>
        <begin position="42"/>
        <end position="75"/>
    </location>
</feature>
<sequence>MSDRLKDRMQTKCDLLVLQEVWTRDLQPIPVKKYYVKEMETRDAAVTSGEGSEVKQATDFMKEGDRPKRNLQPYG</sequence>
<evidence type="ECO:0000256" key="1">
    <source>
        <dbReference type="SAM" id="MobiDB-lite"/>
    </source>
</evidence>
<name>A0A0B7ATR1_9EUPU</name>
<evidence type="ECO:0000313" key="2">
    <source>
        <dbReference type="EMBL" id="CEK83300.1"/>
    </source>
</evidence>